<sequence length="219" mass="24858">MSSSSLLLPTQFQQMGSELIFRGHKPTNMRRHPDLHPPPTLLTSSTPCSPYASGNVPISNYVPTTQYNERGHWGSNRKVPLGLKRKGLRIVVTGGAGSTICSRSTRSTIWLAEIRAHPTHDVVEPLLLEVDVVERWRWTAPSGGGVKEGWIGRREGEEEDVRMRRRPQKLGGWIERIAECMGCGEGWRLAGRRRLAFWICTYGWRPIREGRSGKRYYSH</sequence>
<reference evidence="1 2" key="1">
    <citation type="submission" date="2018-10" db="EMBL/GenBank/DDBJ databases">
        <title>A high-quality apple genome assembly.</title>
        <authorList>
            <person name="Hu J."/>
        </authorList>
    </citation>
    <scope>NUCLEOTIDE SEQUENCE [LARGE SCALE GENOMIC DNA]</scope>
    <source>
        <strain evidence="2">cv. HFTH1</strain>
        <tissue evidence="1">Young leaf</tissue>
    </source>
</reference>
<dbReference type="STRING" id="3750.A0A498IVG0"/>
<evidence type="ECO:0000313" key="2">
    <source>
        <dbReference type="Proteomes" id="UP000290289"/>
    </source>
</evidence>
<keyword evidence="2" id="KW-1185">Reference proteome</keyword>
<evidence type="ECO:0000313" key="1">
    <source>
        <dbReference type="EMBL" id="RXH86245.1"/>
    </source>
</evidence>
<proteinExistence type="predicted"/>
<protein>
    <submittedName>
        <fullName evidence="1">Uncharacterized protein</fullName>
    </submittedName>
</protein>
<gene>
    <name evidence="1" type="ORF">DVH24_017298</name>
</gene>
<organism evidence="1 2">
    <name type="scientific">Malus domestica</name>
    <name type="common">Apple</name>
    <name type="synonym">Pyrus malus</name>
    <dbReference type="NCBI Taxonomy" id="3750"/>
    <lineage>
        <taxon>Eukaryota</taxon>
        <taxon>Viridiplantae</taxon>
        <taxon>Streptophyta</taxon>
        <taxon>Embryophyta</taxon>
        <taxon>Tracheophyta</taxon>
        <taxon>Spermatophyta</taxon>
        <taxon>Magnoliopsida</taxon>
        <taxon>eudicotyledons</taxon>
        <taxon>Gunneridae</taxon>
        <taxon>Pentapetalae</taxon>
        <taxon>rosids</taxon>
        <taxon>fabids</taxon>
        <taxon>Rosales</taxon>
        <taxon>Rosaceae</taxon>
        <taxon>Amygdaloideae</taxon>
        <taxon>Maleae</taxon>
        <taxon>Malus</taxon>
    </lineage>
</organism>
<dbReference type="Proteomes" id="UP000290289">
    <property type="component" value="Chromosome 10"/>
</dbReference>
<comment type="caution">
    <text evidence="1">The sequence shown here is derived from an EMBL/GenBank/DDBJ whole genome shotgun (WGS) entry which is preliminary data.</text>
</comment>
<dbReference type="EMBL" id="RDQH01000336">
    <property type="protein sequence ID" value="RXH86245.1"/>
    <property type="molecule type" value="Genomic_DNA"/>
</dbReference>
<accession>A0A498IVG0</accession>
<name>A0A498IVG0_MALDO</name>
<dbReference type="AlphaFoldDB" id="A0A498IVG0"/>